<organism evidence="1 2">
    <name type="scientific">Cytobacillus firmus</name>
    <name type="common">Bacillus firmus</name>
    <dbReference type="NCBI Taxonomy" id="1399"/>
    <lineage>
        <taxon>Bacteria</taxon>
        <taxon>Bacillati</taxon>
        <taxon>Bacillota</taxon>
        <taxon>Bacilli</taxon>
        <taxon>Bacillales</taxon>
        <taxon>Bacillaceae</taxon>
        <taxon>Cytobacillus</taxon>
    </lineage>
</organism>
<comment type="caution">
    <text evidence="1">The sequence shown here is derived from an EMBL/GenBank/DDBJ whole genome shotgun (WGS) entry which is preliminary data.</text>
</comment>
<gene>
    <name evidence="1" type="ORF">KIS1582_4190</name>
</gene>
<name>A0A800N8Z7_CYTFI</name>
<accession>A0A800N8Z7</accession>
<protein>
    <submittedName>
        <fullName evidence="1">Uncharacterized protein</fullName>
    </submittedName>
</protein>
<proteinExistence type="predicted"/>
<sequence>MPSISGGGINANKSLLHGYNYHPKGLSEYDILNVYITN</sequence>
<reference evidence="1 2" key="1">
    <citation type="journal article" date="2020" name="G3 (Bethesda)">
        <title>Whole Genome Sequencing and Comparative Genomics of Two Nematicidal Bacillus Strains Reveals a Wide Range of Possible Virulence Factors.</title>
        <authorList>
            <person name="Susic N."/>
            <person name="Janezic S."/>
            <person name="Rupnik M."/>
            <person name="Geric Stare B."/>
        </authorList>
    </citation>
    <scope>NUCLEOTIDE SEQUENCE [LARGE SCALE GENOMIC DNA]</scope>
    <source>
        <strain evidence="1 2">I-1582</strain>
    </source>
</reference>
<dbReference type="EMBL" id="VDEM01000071">
    <property type="protein sequence ID" value="KAF0822054.1"/>
    <property type="molecule type" value="Genomic_DNA"/>
</dbReference>
<dbReference type="AlphaFoldDB" id="A0A800N8Z7"/>
<evidence type="ECO:0000313" key="2">
    <source>
        <dbReference type="Proteomes" id="UP000465778"/>
    </source>
</evidence>
<evidence type="ECO:0000313" key="1">
    <source>
        <dbReference type="EMBL" id="KAF0822054.1"/>
    </source>
</evidence>
<dbReference type="Proteomes" id="UP000465778">
    <property type="component" value="Unassembled WGS sequence"/>
</dbReference>